<sequence length="214" mass="22006">MRMRAPSSTGLKAIVASAWLAVLLGSASLAACDQDAGFSPPPTAVPAVPPRPALRTAAAAVPVPVPAPLPRKILRSPGVVAGGSGEGAAAAGPVRPSRMDEGCAGAEDIAIYQRHASSLPNGVPAYKVDVMNQCLGDPGGGDCAIAGIHVRCGWFSSVNLVDPLKFRRLRHDDCLLNDGRPLLGGDTISFEYANSFPYELSVRVATCVDPTTAP</sequence>
<dbReference type="AlphaFoldDB" id="G3KJ89"/>
<evidence type="ECO:0000256" key="1">
    <source>
        <dbReference type="ARBA" id="ARBA00022729"/>
    </source>
</evidence>
<accession>G3KJ89</accession>
<reference evidence="3" key="1">
    <citation type="submission" date="2011-07" db="EMBL/GenBank/DDBJ databases">
        <authorList>
            <person name="Wang C.-J.R."/>
            <person name="Nan G.-L."/>
            <person name="Kelliher T."/>
            <person name="Walbot V."/>
            <person name="Cande Z."/>
        </authorList>
    </citation>
    <scope>NUCLEOTIDE SEQUENCE</scope>
    <source>
        <strain evidence="3">W23</strain>
    </source>
</reference>
<dbReference type="PROSITE" id="PS51257">
    <property type="entry name" value="PROKAR_LIPOPROTEIN"/>
    <property type="match status" value="1"/>
</dbReference>
<dbReference type="InterPro" id="IPR040361">
    <property type="entry name" value="TPD1"/>
</dbReference>
<dbReference type="PANTHER" id="PTHR33184">
    <property type="entry name" value="PROTEIN TAPETUM DETERMINANT 1-LIKE-RELATED"/>
    <property type="match status" value="1"/>
</dbReference>
<reference evidence="3" key="2">
    <citation type="journal article" date="2012" name="Development">
        <title>Maize multiple archesporial cells 1 (mac1), an ortholog of rice TDL1A, modulates cell proliferation and identity in early anther development.</title>
        <authorList>
            <person name="Wang C.J."/>
            <person name="Nan G.L."/>
            <person name="Kelliher T."/>
            <person name="Timofejeva L."/>
            <person name="Vernoud V."/>
            <person name="Golubovskaya I.N."/>
            <person name="Harper L."/>
            <person name="Egger R."/>
            <person name="Walbot V."/>
            <person name="Cande W.Z."/>
        </authorList>
    </citation>
    <scope>NUCLEOTIDE SEQUENCE</scope>
    <source>
        <strain evidence="3">W23</strain>
    </source>
</reference>
<dbReference type="PANTHER" id="PTHR33184:SF61">
    <property type="entry name" value="TPD1 PROTEIN HOMOLOG 1"/>
    <property type="match status" value="1"/>
</dbReference>
<keyword evidence="1 2" id="KW-0732">Signal</keyword>
<name>G3KJ89_MAIZE</name>
<dbReference type="Pfam" id="PF24068">
    <property type="entry name" value="TPD1_C"/>
    <property type="match status" value="1"/>
</dbReference>
<feature type="chain" id="PRO_5003446742" evidence="2">
    <location>
        <begin position="33"/>
        <end position="214"/>
    </location>
</feature>
<dbReference type="EMBL" id="JN247438">
    <property type="protein sequence ID" value="AEN03028.1"/>
    <property type="molecule type" value="mRNA"/>
</dbReference>
<feature type="signal peptide" evidence="2">
    <location>
        <begin position="1"/>
        <end position="32"/>
    </location>
</feature>
<evidence type="ECO:0000256" key="2">
    <source>
        <dbReference type="SAM" id="SignalP"/>
    </source>
</evidence>
<protein>
    <submittedName>
        <fullName evidence="3">MAC1 protein</fullName>
    </submittedName>
</protein>
<proteinExistence type="evidence at transcript level"/>
<evidence type="ECO:0000313" key="3">
    <source>
        <dbReference type="EMBL" id="AEN03028.1"/>
    </source>
</evidence>
<dbReference type="ExpressionAtlas" id="G3KJ89">
    <property type="expression patterns" value="baseline and differential"/>
</dbReference>
<organism evidence="3">
    <name type="scientific">Zea mays</name>
    <name type="common">Maize</name>
    <dbReference type="NCBI Taxonomy" id="4577"/>
    <lineage>
        <taxon>Eukaryota</taxon>
        <taxon>Viridiplantae</taxon>
        <taxon>Streptophyta</taxon>
        <taxon>Embryophyta</taxon>
        <taxon>Tracheophyta</taxon>
        <taxon>Spermatophyta</taxon>
        <taxon>Magnoliopsida</taxon>
        <taxon>Liliopsida</taxon>
        <taxon>Poales</taxon>
        <taxon>Poaceae</taxon>
        <taxon>PACMAD clade</taxon>
        <taxon>Panicoideae</taxon>
        <taxon>Andropogonodae</taxon>
        <taxon>Andropogoneae</taxon>
        <taxon>Tripsacinae</taxon>
        <taxon>Zea</taxon>
    </lineage>
</organism>